<gene>
    <name evidence="2" type="ORF">VP01_8060g1</name>
</gene>
<organism evidence="2 3">
    <name type="scientific">Puccinia sorghi</name>
    <dbReference type="NCBI Taxonomy" id="27349"/>
    <lineage>
        <taxon>Eukaryota</taxon>
        <taxon>Fungi</taxon>
        <taxon>Dikarya</taxon>
        <taxon>Basidiomycota</taxon>
        <taxon>Pucciniomycotina</taxon>
        <taxon>Pucciniomycetes</taxon>
        <taxon>Pucciniales</taxon>
        <taxon>Pucciniaceae</taxon>
        <taxon>Puccinia</taxon>
    </lineage>
</organism>
<dbReference type="VEuPathDB" id="FungiDB:VP01_8060g1"/>
<keyword evidence="3" id="KW-1185">Reference proteome</keyword>
<keyword evidence="1" id="KW-0732">Signal</keyword>
<evidence type="ECO:0000313" key="3">
    <source>
        <dbReference type="Proteomes" id="UP000037035"/>
    </source>
</evidence>
<feature type="signal peptide" evidence="1">
    <location>
        <begin position="1"/>
        <end position="26"/>
    </location>
</feature>
<evidence type="ECO:0000256" key="1">
    <source>
        <dbReference type="SAM" id="SignalP"/>
    </source>
</evidence>
<dbReference type="Proteomes" id="UP000037035">
    <property type="component" value="Unassembled WGS sequence"/>
</dbReference>
<reference evidence="2 3" key="1">
    <citation type="submission" date="2015-08" db="EMBL/GenBank/DDBJ databases">
        <title>Next Generation Sequencing and Analysis of the Genome of Puccinia sorghi L Schw, the Causal Agent of Maize Common Rust.</title>
        <authorList>
            <person name="Rochi L."/>
            <person name="Burguener G."/>
            <person name="Darino M."/>
            <person name="Turjanski A."/>
            <person name="Kreff E."/>
            <person name="Dieguez M.J."/>
            <person name="Sacco F."/>
        </authorList>
    </citation>
    <scope>NUCLEOTIDE SEQUENCE [LARGE SCALE GENOMIC DNA]</scope>
    <source>
        <strain evidence="2 3">RO10H11247</strain>
    </source>
</reference>
<dbReference type="AlphaFoldDB" id="A0A0L6UB77"/>
<feature type="chain" id="PRO_5005567834" evidence="1">
    <location>
        <begin position="27"/>
        <end position="101"/>
    </location>
</feature>
<proteinExistence type="predicted"/>
<dbReference type="EMBL" id="LAVV01013562">
    <property type="protein sequence ID" value="KNZ45497.1"/>
    <property type="molecule type" value="Genomic_DNA"/>
</dbReference>
<evidence type="ECO:0000313" key="2">
    <source>
        <dbReference type="EMBL" id="KNZ45497.1"/>
    </source>
</evidence>
<accession>A0A0L6UB77</accession>
<sequence>MTPKWGVAASAQAALVVLLATRAAVAVTCPGCRGPNVIQATVGRGCGVSITCPDRHIHGTCQNQLHVSVISCQDCQRNWGAPFICDEDGNGHRLMTCPTKR</sequence>
<name>A0A0L6UB77_9BASI</name>
<protein>
    <submittedName>
        <fullName evidence="2">Putative signal peptide protein</fullName>
    </submittedName>
</protein>
<comment type="caution">
    <text evidence="2">The sequence shown here is derived from an EMBL/GenBank/DDBJ whole genome shotgun (WGS) entry which is preliminary data.</text>
</comment>